<keyword evidence="4" id="KW-1185">Reference proteome</keyword>
<evidence type="ECO:0000313" key="4">
    <source>
        <dbReference type="Proteomes" id="UP000053890"/>
    </source>
</evidence>
<dbReference type="AlphaFoldDB" id="A0A194S5I0"/>
<feature type="compositionally biased region" description="Basic and acidic residues" evidence="1">
    <location>
        <begin position="184"/>
        <end position="201"/>
    </location>
</feature>
<feature type="compositionally biased region" description="Polar residues" evidence="1">
    <location>
        <begin position="14"/>
        <end position="27"/>
    </location>
</feature>
<dbReference type="OrthoDB" id="2525208at2759"/>
<keyword evidence="2" id="KW-0472">Membrane</keyword>
<accession>A0A194S5I0</accession>
<dbReference type="OMA" id="WNATEDA"/>
<feature type="transmembrane region" description="Helical" evidence="2">
    <location>
        <begin position="41"/>
        <end position="65"/>
    </location>
</feature>
<protein>
    <submittedName>
        <fullName evidence="3">Uncharacterized protein</fullName>
    </submittedName>
</protein>
<feature type="region of interest" description="Disordered" evidence="1">
    <location>
        <begin position="134"/>
        <end position="201"/>
    </location>
</feature>
<sequence>MSLVERGGAAAGDTSHNPATGTFDSVPPSSTYHGPKVAGTYGGFVGVFVASLFVALAVVAALIFLRLRTLRRRALRQDAVYSDARGAVPGRDAHHHHDDDEWNATEDAFEMPQRYDPMLGSAVSLVDDDGALPPTYGAHGGGGGSISQPRLYAGGGAGTDDGMGAAAGPGNASQDTLYGGGDDSQQRYRDPYGDDDGFRKH</sequence>
<feature type="region of interest" description="Disordered" evidence="1">
    <location>
        <begin position="1"/>
        <end position="27"/>
    </location>
</feature>
<evidence type="ECO:0000256" key="2">
    <source>
        <dbReference type="SAM" id="Phobius"/>
    </source>
</evidence>
<evidence type="ECO:0000313" key="3">
    <source>
        <dbReference type="EMBL" id="KPV75842.1"/>
    </source>
</evidence>
<dbReference type="RefSeq" id="XP_018271891.1">
    <property type="nucleotide sequence ID" value="XM_018416542.1"/>
</dbReference>
<dbReference type="GeneID" id="28976990"/>
<reference evidence="3 4" key="1">
    <citation type="journal article" date="2015" name="Front. Microbiol.">
        <title>Genome sequence of the plant growth promoting endophytic yeast Rhodotorula graminis WP1.</title>
        <authorList>
            <person name="Firrincieli A."/>
            <person name="Otillar R."/>
            <person name="Salamov A."/>
            <person name="Schmutz J."/>
            <person name="Khan Z."/>
            <person name="Redman R.S."/>
            <person name="Fleck N.D."/>
            <person name="Lindquist E."/>
            <person name="Grigoriev I.V."/>
            <person name="Doty S.L."/>
        </authorList>
    </citation>
    <scope>NUCLEOTIDE SEQUENCE [LARGE SCALE GENOMIC DNA]</scope>
    <source>
        <strain evidence="3 4">WP1</strain>
    </source>
</reference>
<keyword evidence="2" id="KW-0812">Transmembrane</keyword>
<feature type="compositionally biased region" description="Gly residues" evidence="1">
    <location>
        <begin position="153"/>
        <end position="167"/>
    </location>
</feature>
<name>A0A194S5I0_RHOGW</name>
<organism evidence="3 4">
    <name type="scientific">Rhodotorula graminis (strain WP1)</name>
    <dbReference type="NCBI Taxonomy" id="578459"/>
    <lineage>
        <taxon>Eukaryota</taxon>
        <taxon>Fungi</taxon>
        <taxon>Dikarya</taxon>
        <taxon>Basidiomycota</taxon>
        <taxon>Pucciniomycotina</taxon>
        <taxon>Microbotryomycetes</taxon>
        <taxon>Sporidiobolales</taxon>
        <taxon>Sporidiobolaceae</taxon>
        <taxon>Rhodotorula</taxon>
    </lineage>
</organism>
<dbReference type="Proteomes" id="UP000053890">
    <property type="component" value="Unassembled WGS sequence"/>
</dbReference>
<proteinExistence type="predicted"/>
<keyword evidence="2" id="KW-1133">Transmembrane helix</keyword>
<dbReference type="EMBL" id="KQ474077">
    <property type="protein sequence ID" value="KPV75842.1"/>
    <property type="molecule type" value="Genomic_DNA"/>
</dbReference>
<evidence type="ECO:0000256" key="1">
    <source>
        <dbReference type="SAM" id="MobiDB-lite"/>
    </source>
</evidence>
<gene>
    <name evidence="3" type="ORF">RHOBADRAFT_52862</name>
</gene>